<feature type="chain" id="PRO_5021357090" evidence="1">
    <location>
        <begin position="25"/>
        <end position="164"/>
    </location>
</feature>
<keyword evidence="3" id="KW-1185">Reference proteome</keyword>
<evidence type="ECO:0000313" key="3">
    <source>
        <dbReference type="Proteomes" id="UP000297535"/>
    </source>
</evidence>
<sequence>MRNRIRHVWPVAAVIGMLPVAAHALSASEMSSRTATIAERYLQIWSSNEAGPVAGVPYMYGPSVMFYGQRYSQSQLMAEKRRAIQQWPVRRYVHRPGTMRVVCNAPARKCAARSTIDFEISNPSRGTRRTGSAKFDLGVSFAEPHPRILYEGGSLNKRRPGGSS</sequence>
<evidence type="ECO:0000256" key="1">
    <source>
        <dbReference type="SAM" id="SignalP"/>
    </source>
</evidence>
<organism evidence="2 3">
    <name type="scientific">Methylobacterium nonmethylotrophicum</name>
    <dbReference type="NCBI Taxonomy" id="1141884"/>
    <lineage>
        <taxon>Bacteria</taxon>
        <taxon>Pseudomonadati</taxon>
        <taxon>Pseudomonadota</taxon>
        <taxon>Alphaproteobacteria</taxon>
        <taxon>Hyphomicrobiales</taxon>
        <taxon>Methylobacteriaceae</taxon>
        <taxon>Methylobacterium</taxon>
    </lineage>
</organism>
<dbReference type="OrthoDB" id="1522627at2"/>
<comment type="caution">
    <text evidence="2">The sequence shown here is derived from an EMBL/GenBank/DDBJ whole genome shotgun (WGS) entry which is preliminary data.</text>
</comment>
<dbReference type="AlphaFoldDB" id="A0A4Z0NHE7"/>
<reference evidence="2 3" key="1">
    <citation type="submission" date="2019-04" db="EMBL/GenBank/DDBJ databases">
        <authorList>
            <person name="Feng G."/>
            <person name="Zhu H."/>
        </authorList>
    </citation>
    <scope>NUCLEOTIDE SEQUENCE [LARGE SCALE GENOMIC DNA]</scope>
    <source>
        <strain evidence="2 3">6HR-1</strain>
    </source>
</reference>
<dbReference type="EMBL" id="SRLB01000033">
    <property type="protein sequence ID" value="TGD95113.1"/>
    <property type="molecule type" value="Genomic_DNA"/>
</dbReference>
<protein>
    <submittedName>
        <fullName evidence="2">Uncharacterized protein</fullName>
    </submittedName>
</protein>
<dbReference type="Proteomes" id="UP000297535">
    <property type="component" value="Unassembled WGS sequence"/>
</dbReference>
<name>A0A4Z0NHE7_9HYPH</name>
<accession>A0A4Z0NHE7</accession>
<feature type="signal peptide" evidence="1">
    <location>
        <begin position="1"/>
        <end position="24"/>
    </location>
</feature>
<evidence type="ECO:0000313" key="2">
    <source>
        <dbReference type="EMBL" id="TGD95113.1"/>
    </source>
</evidence>
<proteinExistence type="predicted"/>
<gene>
    <name evidence="2" type="ORF">EU555_29495</name>
</gene>
<keyword evidence="1" id="KW-0732">Signal</keyword>